<dbReference type="PROSITE" id="PS01050">
    <property type="entry name" value="YJEF_C_2"/>
    <property type="match status" value="1"/>
</dbReference>
<evidence type="ECO:0000256" key="6">
    <source>
        <dbReference type="ARBA" id="ARBA00022741"/>
    </source>
</evidence>
<comment type="catalytic activity">
    <reaction evidence="1 18 19">
        <text>(6R)-NADHX = (6S)-NADHX</text>
        <dbReference type="Rhea" id="RHEA:32215"/>
        <dbReference type="ChEBI" id="CHEBI:64074"/>
        <dbReference type="ChEBI" id="CHEBI:64075"/>
        <dbReference type="EC" id="5.1.99.6"/>
    </reaction>
</comment>
<evidence type="ECO:0000256" key="14">
    <source>
        <dbReference type="ARBA" id="ARBA00025153"/>
    </source>
</evidence>
<dbReference type="PROSITE" id="PS51383">
    <property type="entry name" value="YJEF_C_3"/>
    <property type="match status" value="1"/>
</dbReference>
<dbReference type="NCBIfam" id="TIGR00197">
    <property type="entry name" value="yjeF_nterm"/>
    <property type="match status" value="1"/>
</dbReference>
<gene>
    <name evidence="18" type="primary">nnrE</name>
    <name evidence="17" type="synonym">nnrD</name>
    <name evidence="23" type="ORF">CDV52_04295</name>
    <name evidence="22" type="ORF">CDV53_10225</name>
</gene>
<evidence type="ECO:0000256" key="11">
    <source>
        <dbReference type="ARBA" id="ARBA00023235"/>
    </source>
</evidence>
<dbReference type="STRING" id="366616.CG51_09505"/>
<protein>
    <recommendedName>
        <fullName evidence="19">Bifunctional NAD(P)H-hydrate repair enzyme</fullName>
    </recommendedName>
    <alternativeName>
        <fullName evidence="19">Nicotinamide nucleotide repair protein</fullName>
    </alternativeName>
    <domain>
        <recommendedName>
            <fullName evidence="19">ADP-dependent (S)-NAD(P)H-hydrate dehydratase</fullName>
            <ecNumber evidence="19">4.2.1.136</ecNumber>
        </recommendedName>
        <alternativeName>
            <fullName evidence="19">ADP-dependent NAD(P)HX dehydratase</fullName>
        </alternativeName>
    </domain>
    <domain>
        <recommendedName>
            <fullName evidence="19">NAD(P)H-hydrate epimerase</fullName>
            <ecNumber evidence="19">5.1.99.6</ecNumber>
        </recommendedName>
    </domain>
</protein>
<evidence type="ECO:0000313" key="24">
    <source>
        <dbReference type="Proteomes" id="UP000196640"/>
    </source>
</evidence>
<feature type="binding site" evidence="18">
    <location>
        <position position="162"/>
    </location>
    <ligand>
        <name>(6S)-NADPHX</name>
        <dbReference type="ChEBI" id="CHEBI:64076"/>
    </ligand>
</feature>
<keyword evidence="11 18" id="KW-0413">Isomerase</keyword>
<dbReference type="Proteomes" id="UP000196640">
    <property type="component" value="Unassembled WGS sequence"/>
</dbReference>
<dbReference type="SUPFAM" id="SSF64153">
    <property type="entry name" value="YjeF N-terminal domain-like"/>
    <property type="match status" value="1"/>
</dbReference>
<dbReference type="OrthoDB" id="9806925at2"/>
<evidence type="ECO:0000256" key="3">
    <source>
        <dbReference type="ARBA" id="ARBA00006001"/>
    </source>
</evidence>
<dbReference type="EC" id="5.1.99.6" evidence="19"/>
<evidence type="ECO:0000256" key="1">
    <source>
        <dbReference type="ARBA" id="ARBA00000013"/>
    </source>
</evidence>
<comment type="caution">
    <text evidence="18">Lacks conserved residue(s) required for the propagation of feature annotation.</text>
</comment>
<evidence type="ECO:0000259" key="20">
    <source>
        <dbReference type="PROSITE" id="PS51383"/>
    </source>
</evidence>
<evidence type="ECO:0000256" key="4">
    <source>
        <dbReference type="ARBA" id="ARBA00009524"/>
    </source>
</evidence>
<dbReference type="Pfam" id="PF01256">
    <property type="entry name" value="Carb_kinase"/>
    <property type="match status" value="1"/>
</dbReference>
<name>A0A212AVT3_9RHOB</name>
<dbReference type="RefSeq" id="WP_084695002.1">
    <property type="nucleotide sequence ID" value="NZ_CALUEG010000009.1"/>
</dbReference>
<feature type="binding site" evidence="17">
    <location>
        <begin position="410"/>
        <end position="414"/>
    </location>
    <ligand>
        <name>AMP</name>
        <dbReference type="ChEBI" id="CHEBI:456215"/>
    </ligand>
</feature>
<dbReference type="HAMAP" id="MF_01966">
    <property type="entry name" value="NADHX_epimerase"/>
    <property type="match status" value="1"/>
</dbReference>
<dbReference type="NCBIfam" id="TIGR00196">
    <property type="entry name" value="yjeF_cterm"/>
    <property type="match status" value="1"/>
</dbReference>
<evidence type="ECO:0000256" key="16">
    <source>
        <dbReference type="ARBA" id="ARBA00049209"/>
    </source>
</evidence>
<comment type="catalytic activity">
    <reaction evidence="15 17 19">
        <text>(6S)-NADHX + ADP = AMP + phosphate + NADH + H(+)</text>
        <dbReference type="Rhea" id="RHEA:32223"/>
        <dbReference type="ChEBI" id="CHEBI:15378"/>
        <dbReference type="ChEBI" id="CHEBI:43474"/>
        <dbReference type="ChEBI" id="CHEBI:57945"/>
        <dbReference type="ChEBI" id="CHEBI:64074"/>
        <dbReference type="ChEBI" id="CHEBI:456215"/>
        <dbReference type="ChEBI" id="CHEBI:456216"/>
        <dbReference type="EC" id="4.2.1.136"/>
    </reaction>
</comment>
<evidence type="ECO:0000256" key="19">
    <source>
        <dbReference type="PIRNR" id="PIRNR017184"/>
    </source>
</evidence>
<feature type="binding site" evidence="17">
    <location>
        <position position="443"/>
    </location>
    <ligand>
        <name>AMP</name>
        <dbReference type="ChEBI" id="CHEBI:456215"/>
    </ligand>
</feature>
<feature type="binding site" evidence="17">
    <location>
        <position position="264"/>
    </location>
    <ligand>
        <name>(6S)-NADPHX</name>
        <dbReference type="ChEBI" id="CHEBI:64076"/>
    </ligand>
</feature>
<dbReference type="GO" id="GO:0005524">
    <property type="term" value="F:ATP binding"/>
    <property type="evidence" value="ECO:0007669"/>
    <property type="project" value="UniProtKB-UniRule"/>
</dbReference>
<feature type="binding site" evidence="18">
    <location>
        <position position="165"/>
    </location>
    <ligand>
        <name>K(+)</name>
        <dbReference type="ChEBI" id="CHEBI:29103"/>
    </ligand>
</feature>
<dbReference type="GO" id="GO:0046496">
    <property type="term" value="P:nicotinamide nucleotide metabolic process"/>
    <property type="evidence" value="ECO:0007669"/>
    <property type="project" value="UniProtKB-UniRule"/>
</dbReference>
<dbReference type="Pfam" id="PF03853">
    <property type="entry name" value="YjeF_N"/>
    <property type="match status" value="1"/>
</dbReference>
<feature type="domain" description="YjeF C-terminal" evidence="20">
    <location>
        <begin position="229"/>
        <end position="498"/>
    </location>
</feature>
<keyword evidence="13" id="KW-0511">Multifunctional enzyme</keyword>
<feature type="binding site" evidence="18">
    <location>
        <begin position="62"/>
        <end position="66"/>
    </location>
    <ligand>
        <name>(6S)-NADPHX</name>
        <dbReference type="ChEBI" id="CHEBI:64076"/>
    </ligand>
</feature>
<sequence>MTEVLTSAQMRAIEDTAFRSGAATPLDLMERAGQGVVAAILEEGMRRGGLPRRALVACGPGNNGGDGYVVARLLHGLGWHVEVAHFGVLDRMSPAAAENFRRWRQISETSRWDAGSLEQQLPAVMIDAVYGIGFRGLWDRPPVLEQLDRLSRQEGWLRVAVDIASGVDADTGRQGAEIAPMDLTVTFHAPKLGHLLLPGAEIAGRLAVMDIGLRPENDTWRGDLPPIMRLERPEVHTLDKATAGHKFRHGHALILCGPPGAGGAARLAARSALRVGAGLVTLVCPLEAVAENAARLDAVMIRAATELPTLLADPRVTALCLGPGFGVARAASVLPQALTAPGVVLDADALTALAERREVMPLARPAVLTPHEGEFARLFPDLGDRLSRGESRVDLVREAAARAGATVLLKGAVTAIADPSGTVWLHAAVAEEAAPWLATAGSGDVLAGLIAGLLARGFSPGRAARTAVWLHADAARRFGPGLIAEDLPDMVPECLRALGVGAKRTGAAEGAAKSPFLSPQAEA</sequence>
<dbReference type="InterPro" id="IPR029056">
    <property type="entry name" value="Ribokinase-like"/>
</dbReference>
<evidence type="ECO:0000256" key="12">
    <source>
        <dbReference type="ARBA" id="ARBA00023239"/>
    </source>
</evidence>
<comment type="function">
    <text evidence="17">Catalyzes the dehydration of the S-form of NAD(P)HX at the expense of ADP, which is converted to AMP. Together with NAD(P)HX epimerase, which catalyzes the epimerization of the S- and R-forms, the enzyme allows the repair of both epimers of NAD(P)HX, a damaged form of NAD(P)H that is a result of enzymatic or heat-dependent hydration.</text>
</comment>
<dbReference type="PANTHER" id="PTHR12592">
    <property type="entry name" value="ATP-DEPENDENT (S)-NAD(P)H-HYDRATE DEHYDRATASE FAMILY MEMBER"/>
    <property type="match status" value="1"/>
</dbReference>
<evidence type="ECO:0000256" key="10">
    <source>
        <dbReference type="ARBA" id="ARBA00023027"/>
    </source>
</evidence>
<dbReference type="InterPro" id="IPR000631">
    <property type="entry name" value="CARKD"/>
</dbReference>
<comment type="subunit">
    <text evidence="17">Homotetramer.</text>
</comment>
<feature type="binding site" evidence="17">
    <location>
        <position position="444"/>
    </location>
    <ligand>
        <name>(6S)-NADPHX</name>
        <dbReference type="ChEBI" id="CHEBI:64076"/>
    </ligand>
</feature>
<keyword evidence="5 18" id="KW-0479">Metal-binding</keyword>
<dbReference type="InterPro" id="IPR004443">
    <property type="entry name" value="YjeF_N_dom"/>
</dbReference>
<dbReference type="GO" id="GO:0046872">
    <property type="term" value="F:metal ion binding"/>
    <property type="evidence" value="ECO:0007669"/>
    <property type="project" value="UniProtKB-UniRule"/>
</dbReference>
<feature type="binding site" evidence="18">
    <location>
        <position position="127"/>
    </location>
    <ligand>
        <name>K(+)</name>
        <dbReference type="ChEBI" id="CHEBI:29103"/>
    </ligand>
</feature>
<keyword evidence="10 17" id="KW-0520">NAD</keyword>
<evidence type="ECO:0000256" key="18">
    <source>
        <dbReference type="HAMAP-Rule" id="MF_01966"/>
    </source>
</evidence>
<comment type="caution">
    <text evidence="23">The sequence shown here is derived from an EMBL/GenBank/DDBJ whole genome shotgun (WGS) entry which is preliminary data.</text>
</comment>
<organism evidence="23 24">
    <name type="scientific">Haematobacter missouriensis</name>
    <dbReference type="NCBI Taxonomy" id="366616"/>
    <lineage>
        <taxon>Bacteria</taxon>
        <taxon>Pseudomonadati</taxon>
        <taxon>Pseudomonadota</taxon>
        <taxon>Alphaproteobacteria</taxon>
        <taxon>Rhodobacterales</taxon>
        <taxon>Paracoccaceae</taxon>
        <taxon>Haematobacter</taxon>
    </lineage>
</organism>
<dbReference type="SUPFAM" id="SSF53613">
    <property type="entry name" value="Ribokinase-like"/>
    <property type="match status" value="1"/>
</dbReference>
<comment type="function">
    <text evidence="14 19">Bifunctional enzyme that catalyzes the epimerization of the S- and R-forms of NAD(P)HX and the dehydration of the S-form of NAD(P)HX at the expense of ADP, which is converted to AMP. This allows the repair of both epimers of NAD(P)HX, a damaged form of NAD(P)H that is a result of enzymatic or heat-dependent hydration.</text>
</comment>
<comment type="similarity">
    <text evidence="3 19">In the N-terminal section; belongs to the NnrE/AIBP family.</text>
</comment>
<evidence type="ECO:0000256" key="15">
    <source>
        <dbReference type="ARBA" id="ARBA00048238"/>
    </source>
</evidence>
<comment type="function">
    <text evidence="18">Catalyzes the epimerization of the S- and R-forms of NAD(P)HX, a damaged form of NAD(P)H that is a result of enzymatic or heat-dependent hydration. This is a prerequisite for the S-specific NAD(P)H-hydrate dehydratase to allow the repair of both epimers of NAD(P)HX.</text>
</comment>
<feature type="binding site" evidence="17">
    <location>
        <position position="371"/>
    </location>
    <ligand>
        <name>(6S)-NADPHX</name>
        <dbReference type="ChEBI" id="CHEBI:64076"/>
    </ligand>
</feature>
<dbReference type="EMBL" id="NIPV01000035">
    <property type="protein sequence ID" value="OWJ75653.1"/>
    <property type="molecule type" value="Genomic_DNA"/>
</dbReference>
<evidence type="ECO:0000256" key="2">
    <source>
        <dbReference type="ARBA" id="ARBA00000909"/>
    </source>
</evidence>
<dbReference type="CDD" id="cd01171">
    <property type="entry name" value="YXKO-related"/>
    <property type="match status" value="1"/>
</dbReference>
<proteinExistence type="inferred from homology"/>
<evidence type="ECO:0000313" key="22">
    <source>
        <dbReference type="EMBL" id="OWJ75653.1"/>
    </source>
</evidence>
<evidence type="ECO:0000313" key="25">
    <source>
        <dbReference type="Proteomes" id="UP000214673"/>
    </source>
</evidence>
<keyword evidence="25" id="KW-1185">Reference proteome</keyword>
<feature type="binding site" evidence="18">
    <location>
        <position position="63"/>
    </location>
    <ligand>
        <name>K(+)</name>
        <dbReference type="ChEBI" id="CHEBI:29103"/>
    </ligand>
</feature>
<comment type="similarity">
    <text evidence="4 19">In the C-terminal section; belongs to the NnrD/CARKD family.</text>
</comment>
<dbReference type="Gene3D" id="3.40.50.10260">
    <property type="entry name" value="YjeF N-terminal domain"/>
    <property type="match status" value="1"/>
</dbReference>
<dbReference type="GO" id="GO:0052856">
    <property type="term" value="F:NAD(P)HX epimerase activity"/>
    <property type="evidence" value="ECO:0007669"/>
    <property type="project" value="UniProtKB-UniRule"/>
</dbReference>
<evidence type="ECO:0000256" key="8">
    <source>
        <dbReference type="ARBA" id="ARBA00022857"/>
    </source>
</evidence>
<evidence type="ECO:0000313" key="23">
    <source>
        <dbReference type="EMBL" id="OWJ85588.1"/>
    </source>
</evidence>
<evidence type="ECO:0000256" key="7">
    <source>
        <dbReference type="ARBA" id="ARBA00022840"/>
    </source>
</evidence>
<dbReference type="PANTHER" id="PTHR12592:SF0">
    <property type="entry name" value="ATP-DEPENDENT (S)-NAD(P)H-HYDRATE DEHYDRATASE"/>
    <property type="match status" value="1"/>
</dbReference>
<comment type="catalytic activity">
    <reaction evidence="16 17 19">
        <text>(6S)-NADPHX + ADP = AMP + phosphate + NADPH + H(+)</text>
        <dbReference type="Rhea" id="RHEA:32235"/>
        <dbReference type="ChEBI" id="CHEBI:15378"/>
        <dbReference type="ChEBI" id="CHEBI:43474"/>
        <dbReference type="ChEBI" id="CHEBI:57783"/>
        <dbReference type="ChEBI" id="CHEBI:64076"/>
        <dbReference type="ChEBI" id="CHEBI:456215"/>
        <dbReference type="ChEBI" id="CHEBI:456216"/>
        <dbReference type="EC" id="4.2.1.136"/>
    </reaction>
</comment>
<evidence type="ECO:0000256" key="5">
    <source>
        <dbReference type="ARBA" id="ARBA00022723"/>
    </source>
</evidence>
<feature type="domain" description="YjeF N-terminal" evidence="21">
    <location>
        <begin position="10"/>
        <end position="219"/>
    </location>
</feature>
<dbReference type="InterPro" id="IPR030677">
    <property type="entry name" value="Nnr"/>
</dbReference>
<keyword evidence="7 17" id="KW-0067">ATP-binding</keyword>
<reference evidence="24 25" key="1">
    <citation type="submission" date="2016-11" db="EMBL/GenBank/DDBJ databases">
        <title>Comparison of Traditional DNA-DNA Hybridization with In Silico Genomic Analysis.</title>
        <authorList>
            <person name="Nicholson A.C."/>
            <person name="Sammons S."/>
            <person name="Humrighouse B.W."/>
            <person name="Graziano J."/>
            <person name="Lasker B."/>
            <person name="Whitney A.M."/>
            <person name="Mcquiston J.R."/>
        </authorList>
    </citation>
    <scope>NUCLEOTIDE SEQUENCE [LARGE SCALE GENOMIC DNA]</scope>
    <source>
        <strain evidence="22 25">H1892</strain>
        <strain evidence="23 24">H2381</strain>
    </source>
</reference>
<dbReference type="EMBL" id="NIPX01000003">
    <property type="protein sequence ID" value="OWJ85588.1"/>
    <property type="molecule type" value="Genomic_DNA"/>
</dbReference>
<comment type="similarity">
    <text evidence="18">Belongs to the NnrE/AIBP family.</text>
</comment>
<evidence type="ECO:0000256" key="9">
    <source>
        <dbReference type="ARBA" id="ARBA00022958"/>
    </source>
</evidence>
<dbReference type="EC" id="4.2.1.136" evidence="19"/>
<comment type="cofactor">
    <cofactor evidence="17">
        <name>Mg(2+)</name>
        <dbReference type="ChEBI" id="CHEBI:18420"/>
    </cofactor>
</comment>
<keyword evidence="9 18" id="KW-0630">Potassium</keyword>
<dbReference type="Gene3D" id="3.40.1190.20">
    <property type="match status" value="1"/>
</dbReference>
<dbReference type="PIRSF" id="PIRSF017184">
    <property type="entry name" value="Nnr"/>
    <property type="match status" value="1"/>
</dbReference>
<comment type="cofactor">
    <cofactor evidence="18 19">
        <name>K(+)</name>
        <dbReference type="ChEBI" id="CHEBI:29103"/>
    </cofactor>
    <text evidence="18 19">Binds 1 potassium ion per subunit.</text>
</comment>
<evidence type="ECO:0000256" key="13">
    <source>
        <dbReference type="ARBA" id="ARBA00023268"/>
    </source>
</evidence>
<accession>A0A212AVT3</accession>
<evidence type="ECO:0000256" key="17">
    <source>
        <dbReference type="HAMAP-Rule" id="MF_01965"/>
    </source>
</evidence>
<comment type="catalytic activity">
    <reaction evidence="2 18 19">
        <text>(6R)-NADPHX = (6S)-NADPHX</text>
        <dbReference type="Rhea" id="RHEA:32227"/>
        <dbReference type="ChEBI" id="CHEBI:64076"/>
        <dbReference type="ChEBI" id="CHEBI:64077"/>
        <dbReference type="EC" id="5.1.99.6"/>
    </reaction>
</comment>
<dbReference type="AlphaFoldDB" id="A0A212AVT3"/>
<comment type="similarity">
    <text evidence="17">Belongs to the NnrD/CARKD family.</text>
</comment>
<keyword evidence="8 17" id="KW-0521">NADP</keyword>
<dbReference type="InterPro" id="IPR036652">
    <property type="entry name" value="YjeF_N_dom_sf"/>
</dbReference>
<keyword evidence="6 17" id="KW-0547">Nucleotide-binding</keyword>
<dbReference type="PROSITE" id="PS51385">
    <property type="entry name" value="YJEF_N"/>
    <property type="match status" value="1"/>
</dbReference>
<dbReference type="GO" id="GO:0052855">
    <property type="term" value="F:ADP-dependent NAD(P)H-hydrate dehydratase activity"/>
    <property type="evidence" value="ECO:0007669"/>
    <property type="project" value="UniProtKB-UniRule"/>
</dbReference>
<feature type="binding site" evidence="17">
    <location>
        <position position="324"/>
    </location>
    <ligand>
        <name>(6S)-NADPHX</name>
        <dbReference type="ChEBI" id="CHEBI:64076"/>
    </ligand>
</feature>
<evidence type="ECO:0000259" key="21">
    <source>
        <dbReference type="PROSITE" id="PS51385"/>
    </source>
</evidence>
<keyword evidence="12 17" id="KW-0456">Lyase</keyword>
<dbReference type="GO" id="GO:0110051">
    <property type="term" value="P:metabolite repair"/>
    <property type="evidence" value="ECO:0007669"/>
    <property type="project" value="TreeGrafter"/>
</dbReference>
<dbReference type="Proteomes" id="UP000214673">
    <property type="component" value="Unassembled WGS sequence"/>
</dbReference>
<dbReference type="InterPro" id="IPR017953">
    <property type="entry name" value="Carbohydrate_kinase_pred_CS"/>
</dbReference>
<dbReference type="HAMAP" id="MF_01965">
    <property type="entry name" value="NADHX_dehydratase"/>
    <property type="match status" value="1"/>
</dbReference>